<name>A0ABQ8SIR6_PERAM</name>
<feature type="region of interest" description="Disordered" evidence="1">
    <location>
        <begin position="315"/>
        <end position="341"/>
    </location>
</feature>
<accession>A0ABQ8SIR6</accession>
<comment type="caution">
    <text evidence="2">The sequence shown here is derived from an EMBL/GenBank/DDBJ whole genome shotgun (WGS) entry which is preliminary data.</text>
</comment>
<sequence length="350" mass="40152">MSAWTLRKKDESRITANEMKFMRYTAGYMKCDHKRNEDVIEELQLEPVINHVKHYQNNWINHLHCMHRDRIPKVMLHYRPNGKRSPGRPKKRWIENSTIPPYRTVAVGKQRETVTENTHCTPLDSRVVVSLSSTTYSKSCHSDVSSSPIRQAENTALPLRKSARSLSAVCAGEWRKLHNTELHALYSSPDIIRNIKSRRLRWAGHVARMDESRNAYRVLVGRPERKRPLGRPRRRWEVNIKMAGLCEGGNEPPGSLEAMHNNCGFLAVGIGYTSTYICLTWSQATKGNIEGGRFDPVLWIEFGVAQWSERLVPKPRNRSGLIHDGDDDDDDDDDDGDDDNCDIARQSELL</sequence>
<reference evidence="2 3" key="1">
    <citation type="journal article" date="2022" name="Allergy">
        <title>Genome assembly and annotation of Periplaneta americana reveal a comprehensive cockroach allergen profile.</title>
        <authorList>
            <person name="Wang L."/>
            <person name="Xiong Q."/>
            <person name="Saelim N."/>
            <person name="Wang L."/>
            <person name="Nong W."/>
            <person name="Wan A.T."/>
            <person name="Shi M."/>
            <person name="Liu X."/>
            <person name="Cao Q."/>
            <person name="Hui J.H.L."/>
            <person name="Sookrung N."/>
            <person name="Leung T.F."/>
            <person name="Tungtrongchitr A."/>
            <person name="Tsui S.K.W."/>
        </authorList>
    </citation>
    <scope>NUCLEOTIDE SEQUENCE [LARGE SCALE GENOMIC DNA]</scope>
    <source>
        <strain evidence="2">PWHHKU_190912</strain>
    </source>
</reference>
<evidence type="ECO:0000313" key="2">
    <source>
        <dbReference type="EMBL" id="KAJ4433350.1"/>
    </source>
</evidence>
<feature type="compositionally biased region" description="Acidic residues" evidence="1">
    <location>
        <begin position="325"/>
        <end position="341"/>
    </location>
</feature>
<organism evidence="2 3">
    <name type="scientific">Periplaneta americana</name>
    <name type="common">American cockroach</name>
    <name type="synonym">Blatta americana</name>
    <dbReference type="NCBI Taxonomy" id="6978"/>
    <lineage>
        <taxon>Eukaryota</taxon>
        <taxon>Metazoa</taxon>
        <taxon>Ecdysozoa</taxon>
        <taxon>Arthropoda</taxon>
        <taxon>Hexapoda</taxon>
        <taxon>Insecta</taxon>
        <taxon>Pterygota</taxon>
        <taxon>Neoptera</taxon>
        <taxon>Polyneoptera</taxon>
        <taxon>Dictyoptera</taxon>
        <taxon>Blattodea</taxon>
        <taxon>Blattoidea</taxon>
        <taxon>Blattidae</taxon>
        <taxon>Blattinae</taxon>
        <taxon>Periplaneta</taxon>
    </lineage>
</organism>
<evidence type="ECO:0000256" key="1">
    <source>
        <dbReference type="SAM" id="MobiDB-lite"/>
    </source>
</evidence>
<dbReference type="Proteomes" id="UP001148838">
    <property type="component" value="Unassembled WGS sequence"/>
</dbReference>
<gene>
    <name evidence="2" type="ORF">ANN_15609</name>
</gene>
<keyword evidence="3" id="KW-1185">Reference proteome</keyword>
<protein>
    <submittedName>
        <fullName evidence="2">Uncharacterized protein</fullName>
    </submittedName>
</protein>
<dbReference type="EMBL" id="JAJSOF020000027">
    <property type="protein sequence ID" value="KAJ4433350.1"/>
    <property type="molecule type" value="Genomic_DNA"/>
</dbReference>
<evidence type="ECO:0000313" key="3">
    <source>
        <dbReference type="Proteomes" id="UP001148838"/>
    </source>
</evidence>
<dbReference type="PANTHER" id="PTHR47027:SF25">
    <property type="entry name" value="REVERSE TRANSCRIPTASE DOMAIN-CONTAINING PROTEIN"/>
    <property type="match status" value="1"/>
</dbReference>
<dbReference type="PANTHER" id="PTHR47027">
    <property type="entry name" value="REVERSE TRANSCRIPTASE DOMAIN-CONTAINING PROTEIN"/>
    <property type="match status" value="1"/>
</dbReference>
<proteinExistence type="predicted"/>